<dbReference type="InterPro" id="IPR006490">
    <property type="entry name" value="Maj_tail_phi13"/>
</dbReference>
<dbReference type="EMBL" id="BK032685">
    <property type="protein sequence ID" value="DAF55034.1"/>
    <property type="molecule type" value="Genomic_DNA"/>
</dbReference>
<feature type="compositionally biased region" description="Polar residues" evidence="1">
    <location>
        <begin position="187"/>
        <end position="199"/>
    </location>
</feature>
<dbReference type="NCBIfam" id="TIGR01603">
    <property type="entry name" value="maj_tail_phi13"/>
    <property type="match status" value="1"/>
</dbReference>
<reference evidence="2" key="1">
    <citation type="journal article" date="2021" name="Proc. Natl. Acad. Sci. U.S.A.">
        <title>A Catalog of Tens of Thousands of Viruses from Human Metagenomes Reveals Hidden Associations with Chronic Diseases.</title>
        <authorList>
            <person name="Tisza M.J."/>
            <person name="Buck C.B."/>
        </authorList>
    </citation>
    <scope>NUCLEOTIDE SEQUENCE</scope>
    <source>
        <strain evidence="2">CtBTH15</strain>
    </source>
</reference>
<organism evidence="2">
    <name type="scientific">Myoviridae sp. ctBTH15</name>
    <dbReference type="NCBI Taxonomy" id="2827666"/>
    <lineage>
        <taxon>Viruses</taxon>
        <taxon>Duplodnaviria</taxon>
        <taxon>Heunggongvirae</taxon>
        <taxon>Uroviricota</taxon>
        <taxon>Caudoviricetes</taxon>
    </lineage>
</organism>
<evidence type="ECO:0000256" key="1">
    <source>
        <dbReference type="SAM" id="MobiDB-lite"/>
    </source>
</evidence>
<proteinExistence type="predicted"/>
<name>A0A8S5SWW7_9CAUD</name>
<evidence type="ECO:0000313" key="2">
    <source>
        <dbReference type="EMBL" id="DAF55034.1"/>
    </source>
</evidence>
<protein>
    <submittedName>
        <fullName evidence="2">Tail tube protein</fullName>
    </submittedName>
</protein>
<accession>A0A8S5SWW7</accession>
<sequence length="199" mass="20979">MAGNKVTFGLSNVHIGKYEIGTDGAATLGTPMALPGAVSLSLDPETLEIEFYADNVKYYAQNGDNGFSGSLEVAMFTKEIKLALMGYAETADGGIVNIKGMNKPAVYIAFEAKGDAQNSRGLLLNVSMGPIKHEHKTNEDKVDVETDSVDITVTGDNSTGMTLVEYPPEASGYSTLFTTPKMPTLKPGSQSANTGKATV</sequence>
<feature type="region of interest" description="Disordered" evidence="1">
    <location>
        <begin position="178"/>
        <end position="199"/>
    </location>
</feature>